<evidence type="ECO:0000313" key="2">
    <source>
        <dbReference type="Proteomes" id="UP000032142"/>
    </source>
</evidence>
<proteinExistence type="predicted"/>
<accession>A0A0B0N7F3</accession>
<evidence type="ECO:0000313" key="1">
    <source>
        <dbReference type="EMBL" id="KHG08725.1"/>
    </source>
</evidence>
<dbReference type="AlphaFoldDB" id="A0A0B0N7F3"/>
<comment type="caution">
    <text evidence="1">The sequence shown here is derived from an EMBL/GenBank/DDBJ whole genome shotgun (WGS) entry which is preliminary data.</text>
</comment>
<sequence length="29" mass="3416">MSFRWLVWNVAFDLKFGSQCNAKCMAQCM</sequence>
<reference evidence="2" key="1">
    <citation type="submission" date="2014-09" db="EMBL/GenBank/DDBJ databases">
        <authorList>
            <person name="Mudge J."/>
            <person name="Ramaraj T."/>
            <person name="Lindquist I.E."/>
            <person name="Bharti A.K."/>
            <person name="Sundararajan A."/>
            <person name="Cameron C.T."/>
            <person name="Woodward J.E."/>
            <person name="May G.D."/>
            <person name="Brubaker C."/>
            <person name="Broadhvest J."/>
            <person name="Wilkins T.A."/>
        </authorList>
    </citation>
    <scope>NUCLEOTIDE SEQUENCE</scope>
    <source>
        <strain evidence="2">cv. AKA8401</strain>
    </source>
</reference>
<dbReference type="EMBL" id="JRRC01507243">
    <property type="protein sequence ID" value="KHG08725.1"/>
    <property type="molecule type" value="Genomic_DNA"/>
</dbReference>
<dbReference type="Proteomes" id="UP000032142">
    <property type="component" value="Unassembled WGS sequence"/>
</dbReference>
<keyword evidence="2" id="KW-1185">Reference proteome</keyword>
<name>A0A0B0N7F3_GOSAR</name>
<protein>
    <submittedName>
        <fullName evidence="1">Uncharacterized protein</fullName>
    </submittedName>
</protein>
<gene>
    <name evidence="1" type="ORF">F383_35703</name>
</gene>
<organism evidence="1 2">
    <name type="scientific">Gossypium arboreum</name>
    <name type="common">Tree cotton</name>
    <name type="synonym">Gossypium nanking</name>
    <dbReference type="NCBI Taxonomy" id="29729"/>
    <lineage>
        <taxon>Eukaryota</taxon>
        <taxon>Viridiplantae</taxon>
        <taxon>Streptophyta</taxon>
        <taxon>Embryophyta</taxon>
        <taxon>Tracheophyta</taxon>
        <taxon>Spermatophyta</taxon>
        <taxon>Magnoliopsida</taxon>
        <taxon>eudicotyledons</taxon>
        <taxon>Gunneridae</taxon>
        <taxon>Pentapetalae</taxon>
        <taxon>rosids</taxon>
        <taxon>malvids</taxon>
        <taxon>Malvales</taxon>
        <taxon>Malvaceae</taxon>
        <taxon>Malvoideae</taxon>
        <taxon>Gossypium</taxon>
    </lineage>
</organism>